<proteinExistence type="predicted"/>
<name>A0A8K0CRW5_IGNLU</name>
<gene>
    <name evidence="1" type="ORF">ILUMI_16655</name>
</gene>
<keyword evidence="2" id="KW-1185">Reference proteome</keyword>
<protein>
    <submittedName>
        <fullName evidence="1">Uncharacterized protein</fullName>
    </submittedName>
</protein>
<dbReference type="EMBL" id="VTPC01065874">
    <property type="protein sequence ID" value="KAF2889518.1"/>
    <property type="molecule type" value="Genomic_DNA"/>
</dbReference>
<organism evidence="1 2">
    <name type="scientific">Ignelater luminosus</name>
    <name type="common">Cucubano</name>
    <name type="synonym">Pyrophorus luminosus</name>
    <dbReference type="NCBI Taxonomy" id="2038154"/>
    <lineage>
        <taxon>Eukaryota</taxon>
        <taxon>Metazoa</taxon>
        <taxon>Ecdysozoa</taxon>
        <taxon>Arthropoda</taxon>
        <taxon>Hexapoda</taxon>
        <taxon>Insecta</taxon>
        <taxon>Pterygota</taxon>
        <taxon>Neoptera</taxon>
        <taxon>Endopterygota</taxon>
        <taxon>Coleoptera</taxon>
        <taxon>Polyphaga</taxon>
        <taxon>Elateriformia</taxon>
        <taxon>Elateroidea</taxon>
        <taxon>Elateridae</taxon>
        <taxon>Agrypninae</taxon>
        <taxon>Pyrophorini</taxon>
        <taxon>Ignelater</taxon>
    </lineage>
</organism>
<reference evidence="1" key="1">
    <citation type="submission" date="2019-08" db="EMBL/GenBank/DDBJ databases">
        <title>The genome of the North American firefly Photinus pyralis.</title>
        <authorList>
            <consortium name="Photinus pyralis genome working group"/>
            <person name="Fallon T.R."/>
            <person name="Sander Lower S.E."/>
            <person name="Weng J.-K."/>
        </authorList>
    </citation>
    <scope>NUCLEOTIDE SEQUENCE</scope>
    <source>
        <strain evidence="1">TRF0915ILg1</strain>
        <tissue evidence="1">Whole body</tissue>
    </source>
</reference>
<feature type="non-terminal residue" evidence="1">
    <location>
        <position position="1"/>
    </location>
</feature>
<dbReference type="Proteomes" id="UP000801492">
    <property type="component" value="Unassembled WGS sequence"/>
</dbReference>
<evidence type="ECO:0000313" key="1">
    <source>
        <dbReference type="EMBL" id="KAF2889518.1"/>
    </source>
</evidence>
<accession>A0A8K0CRW5</accession>
<sequence length="101" mass="11513">QNQFHSAKGLTAIAPLSIDRVSKEEINWHFSLPSGPHFGWFWEASVPSIGLFPLNFNDFVIGLTHRSKCTKPIRWNDGPDKSSILHLGRETRMCCRISFQC</sequence>
<evidence type="ECO:0000313" key="2">
    <source>
        <dbReference type="Proteomes" id="UP000801492"/>
    </source>
</evidence>
<comment type="caution">
    <text evidence="1">The sequence shown here is derived from an EMBL/GenBank/DDBJ whole genome shotgun (WGS) entry which is preliminary data.</text>
</comment>
<dbReference type="AlphaFoldDB" id="A0A8K0CRW5"/>